<dbReference type="Gene3D" id="3.40.190.10">
    <property type="entry name" value="Periplasmic binding protein-like II"/>
    <property type="match status" value="2"/>
</dbReference>
<evidence type="ECO:0000259" key="7">
    <source>
        <dbReference type="SMART" id="SM00062"/>
    </source>
</evidence>
<keyword evidence="9" id="KW-1185">Reference proteome</keyword>
<comment type="similarity">
    <text evidence="1">Belongs to the bacterial solute-binding protein SsuA/TauA family.</text>
</comment>
<dbReference type="RefSeq" id="WP_123666353.1">
    <property type="nucleotide sequence ID" value="NZ_RJKE01000001.1"/>
</dbReference>
<feature type="domain" description="Solute-binding protein family 3/N-terminal" evidence="7">
    <location>
        <begin position="33"/>
        <end position="255"/>
    </location>
</feature>
<evidence type="ECO:0000313" key="8">
    <source>
        <dbReference type="EMBL" id="ROO87011.1"/>
    </source>
</evidence>
<dbReference type="PANTHER" id="PTHR30024:SF42">
    <property type="entry name" value="ALIPHATIC SULFONATES-BINDING PROTEIN-RELATED"/>
    <property type="match status" value="1"/>
</dbReference>
<gene>
    <name evidence="8" type="ORF">EDD29_4599</name>
</gene>
<comment type="caution">
    <text evidence="8">The sequence shown here is derived from an EMBL/GenBank/DDBJ whole genome shotgun (WGS) entry which is preliminary data.</text>
</comment>
<accession>A0A3N1D0F4</accession>
<proteinExistence type="inferred from homology"/>
<dbReference type="AlphaFoldDB" id="A0A3N1D0F4"/>
<dbReference type="Proteomes" id="UP000272400">
    <property type="component" value="Unassembled WGS sequence"/>
</dbReference>
<dbReference type="PANTHER" id="PTHR30024">
    <property type="entry name" value="ALIPHATIC SULFONATES-BINDING PROTEIN-RELATED"/>
    <property type="match status" value="1"/>
</dbReference>
<keyword evidence="2" id="KW-0813">Transport</keyword>
<evidence type="ECO:0000256" key="1">
    <source>
        <dbReference type="ARBA" id="ARBA00010742"/>
    </source>
</evidence>
<evidence type="ECO:0000256" key="6">
    <source>
        <dbReference type="SAM" id="SignalP"/>
    </source>
</evidence>
<name>A0A3N1D0F4_9ACTN</name>
<feature type="signal peptide" evidence="6">
    <location>
        <begin position="1"/>
        <end position="21"/>
    </location>
</feature>
<protein>
    <recommendedName>
        <fullName evidence="5">Putative aliphatic sulfonates-binding protein</fullName>
    </recommendedName>
</protein>
<dbReference type="InterPro" id="IPR001638">
    <property type="entry name" value="Solute-binding_3/MltF_N"/>
</dbReference>
<dbReference type="EMBL" id="RJKE01000001">
    <property type="protein sequence ID" value="ROO87011.1"/>
    <property type="molecule type" value="Genomic_DNA"/>
</dbReference>
<dbReference type="SMART" id="SM00062">
    <property type="entry name" value="PBPb"/>
    <property type="match status" value="1"/>
</dbReference>
<feature type="chain" id="PRO_5039255931" description="Putative aliphatic sulfonates-binding protein" evidence="6">
    <location>
        <begin position="22"/>
        <end position="326"/>
    </location>
</feature>
<evidence type="ECO:0000256" key="4">
    <source>
        <dbReference type="ARBA" id="ARBA00055538"/>
    </source>
</evidence>
<sequence length="326" mass="33236">MKPLVLLAAGLTALLGLTACGGGSDDGAQSSGSITIRIPDPGNTGPLAVGKKDGTLAAALAEVNAKVEWAGEFGPFAPAAQAINAGSLDIATGSITSGIGALAVKPTFKIFAVQPPAAGEGILVKADSAITSVADLAGRSVAVNQGGTGEYLLLKALQKNNVPVDKVKRVYLPPTDSPAAFNSGQVDAWATWNSYSAPAIANAGGKLLVDGAAIDSDNYTIYVVADAFHSAHPEVVKVLTNYLHDGSVKQQADPAPFVNVNTEAGPQAVTGKLKDVTLGFLKGTEPVRPVTADDVARFAEVSRFFTDQKVIKQPVDVGAHTLVGLS</sequence>
<reference evidence="8 9" key="1">
    <citation type="submission" date="2018-11" db="EMBL/GenBank/DDBJ databases">
        <title>Sequencing the genomes of 1000 actinobacteria strains.</title>
        <authorList>
            <person name="Klenk H.-P."/>
        </authorList>
    </citation>
    <scope>NUCLEOTIDE SEQUENCE [LARGE SCALE GENOMIC DNA]</scope>
    <source>
        <strain evidence="8 9">DSM 44254</strain>
    </source>
</reference>
<dbReference type="Pfam" id="PF09084">
    <property type="entry name" value="NMT1"/>
    <property type="match status" value="1"/>
</dbReference>
<comment type="function">
    <text evidence="4">Part of a binding-protein-dependent transport system for aliphatic sulfonates. Putative binding protein.</text>
</comment>
<dbReference type="InterPro" id="IPR015168">
    <property type="entry name" value="SsuA/THI5"/>
</dbReference>
<dbReference type="OrthoDB" id="506623at2"/>
<keyword evidence="3 6" id="KW-0732">Signal</keyword>
<evidence type="ECO:0000256" key="5">
    <source>
        <dbReference type="ARBA" id="ARBA00070228"/>
    </source>
</evidence>
<organism evidence="8 9">
    <name type="scientific">Actinocorallia herbida</name>
    <dbReference type="NCBI Taxonomy" id="58109"/>
    <lineage>
        <taxon>Bacteria</taxon>
        <taxon>Bacillati</taxon>
        <taxon>Actinomycetota</taxon>
        <taxon>Actinomycetes</taxon>
        <taxon>Streptosporangiales</taxon>
        <taxon>Thermomonosporaceae</taxon>
        <taxon>Actinocorallia</taxon>
    </lineage>
</organism>
<evidence type="ECO:0000313" key="9">
    <source>
        <dbReference type="Proteomes" id="UP000272400"/>
    </source>
</evidence>
<dbReference type="SUPFAM" id="SSF53850">
    <property type="entry name" value="Periplasmic binding protein-like II"/>
    <property type="match status" value="1"/>
</dbReference>
<evidence type="ECO:0000256" key="3">
    <source>
        <dbReference type="ARBA" id="ARBA00022729"/>
    </source>
</evidence>
<dbReference type="FunFam" id="3.40.190.10:FF:000050">
    <property type="entry name" value="Sulfonate ABC transporter substrate-binding protein"/>
    <property type="match status" value="1"/>
</dbReference>
<evidence type="ECO:0000256" key="2">
    <source>
        <dbReference type="ARBA" id="ARBA00022448"/>
    </source>
</evidence>
<dbReference type="PROSITE" id="PS51257">
    <property type="entry name" value="PROKAR_LIPOPROTEIN"/>
    <property type="match status" value="1"/>
</dbReference>